<dbReference type="AlphaFoldDB" id="A0A061IVG6"/>
<dbReference type="CDD" id="cd20071">
    <property type="entry name" value="SET_SMYD"/>
    <property type="match status" value="1"/>
</dbReference>
<dbReference type="PANTHER" id="PTHR47332:SF4">
    <property type="entry name" value="SET DOMAIN-CONTAINING PROTEIN 5"/>
    <property type="match status" value="1"/>
</dbReference>
<dbReference type="PROSITE" id="PS50280">
    <property type="entry name" value="SET"/>
    <property type="match status" value="1"/>
</dbReference>
<dbReference type="InterPro" id="IPR046341">
    <property type="entry name" value="SET_dom_sf"/>
</dbReference>
<dbReference type="PANTHER" id="PTHR47332">
    <property type="entry name" value="SET DOMAIN-CONTAINING PROTEIN 5"/>
    <property type="match status" value="1"/>
</dbReference>
<proteinExistence type="predicted"/>
<accession>A0A061IVG6</accession>
<feature type="domain" description="SET" evidence="2">
    <location>
        <begin position="378"/>
        <end position="594"/>
    </location>
</feature>
<sequence>MLWMEDASRLVRRWEECLAAARCDSVNLVAEGETKERRWQRQTRAVVAEAAPIGMGALNLLSQINGKGIEAAPGGGAAHEGTEAVRVCQRLSEVLVEAVLVIVESCAYWTGLAAAVEAVCCELRAASSQAKEQEGLAEKLCSWWVREEIAEEGWRWCEMHLTLLPADESAWRYGASHDVTTLTDWWWCPDAMSFVSAHPELETAAVIARPLFKEVYATLARRCMDDSPLTELSAATELLKALRVSSRSLFSHRIAVGRGVLRRLFTVKATALLHQSHLLCCLALLRNTAQPCHQELNRTKSGESNGHEFLWVSRECFSLAWRNLFAAITAVQVATMHFNASCEDLRRQIRWALFGVKDVGNQGECVLVPQNGSFYVHPFVEPCENTCRITHGVGFIATGKISEGSVILRERPLLFFDAAHQTPTEPEMQNTAMSTVTALALELFRRGGITFKSDLVTSQVAESLQTGALFGEATQFGDLWAALHLLAVMQLAGSDSGGSKESFACGISDLLHCWNERAIPLRPVEDFRIDSQSLSGEAKALYSFAFFLNHSCSPNAIRIFSEEGATRFPEGGGTLCVVALRDIAPGEEITVTYLPSLLCSREVKQQRNGFSCRCAFCLSYIALLEGVVCPACRQLIYDDLSHNEEASSVKSTDRARRQVAPYAHSPDCAYVGGGHYKELAENMALGFRAALDKVHCELLENSGTDAVAKNGNCMQDGPVNTEEGKKEGEVGEEVKEAGGDEKQYARRAQKVVRQLMKLDTLTLGFPTTHHYRLQARMECLATSLNASLTPHDTTQLLQLCEGLLVDLEMLLPRNYPLLTGIRLHYALVRSRHLIATTDINDPATDRYASGCCGGMREQAEMMRLPFMQDSVIRECVVRSFQEHYVYTGWLFAEANERELLQSFLQRYRAELFACGVSDCSHFDMLSLMSDAEEGGNM</sequence>
<dbReference type="EMBL" id="AUPL01005194">
    <property type="protein sequence ID" value="ESL07123.1"/>
    <property type="molecule type" value="Genomic_DNA"/>
</dbReference>
<dbReference type="Gene3D" id="2.170.270.10">
    <property type="entry name" value="SET domain"/>
    <property type="match status" value="1"/>
</dbReference>
<evidence type="ECO:0000313" key="4">
    <source>
        <dbReference type="Proteomes" id="UP000031737"/>
    </source>
</evidence>
<protein>
    <recommendedName>
        <fullName evidence="2">SET domain-containing protein</fullName>
    </recommendedName>
</protein>
<name>A0A061IVG6_TRYRA</name>
<keyword evidence="4" id="KW-1185">Reference proteome</keyword>
<feature type="region of interest" description="Disordered" evidence="1">
    <location>
        <begin position="710"/>
        <end position="741"/>
    </location>
</feature>
<evidence type="ECO:0000256" key="1">
    <source>
        <dbReference type="SAM" id="MobiDB-lite"/>
    </source>
</evidence>
<dbReference type="Pfam" id="PF00856">
    <property type="entry name" value="SET"/>
    <property type="match status" value="1"/>
</dbReference>
<reference evidence="3 4" key="1">
    <citation type="submission" date="2013-07" db="EMBL/GenBank/DDBJ databases">
        <authorList>
            <person name="Stoco P.H."/>
            <person name="Wagner G."/>
            <person name="Gerber A."/>
            <person name="Zaha A."/>
            <person name="Thompson C."/>
            <person name="Bartholomeu D.C."/>
            <person name="Luckemeyer D.D."/>
            <person name="Bahia D."/>
            <person name="Loreto E."/>
            <person name="Prestes E.B."/>
            <person name="Lima F.M."/>
            <person name="Rodrigues-Luiz G."/>
            <person name="Vallejo G.A."/>
            <person name="Filho J.F."/>
            <person name="Monteiro K.M."/>
            <person name="Tyler K.M."/>
            <person name="de Almeida L.G."/>
            <person name="Ortiz M.F."/>
            <person name="Siervo M.A."/>
            <person name="de Moraes M.H."/>
            <person name="Cunha O.L."/>
            <person name="Mendonca-Neto R."/>
            <person name="Silva R."/>
            <person name="Teixeira S.M."/>
            <person name="Murta S.M."/>
            <person name="Sincero T.C."/>
            <person name="Mendes T.A."/>
            <person name="Urmenyi T.P."/>
            <person name="Silva V.G."/>
            <person name="da Rocha W.D."/>
            <person name="Andersson B."/>
            <person name="Romanha A.J."/>
            <person name="Steindel M."/>
            <person name="de Vasconcelos A.T."/>
            <person name="Grisard E.C."/>
        </authorList>
    </citation>
    <scope>NUCLEOTIDE SEQUENCE [LARGE SCALE GENOMIC DNA]</scope>
    <source>
        <strain evidence="3 4">SC58</strain>
    </source>
</reference>
<dbReference type="OrthoDB" id="438641at2759"/>
<comment type="caution">
    <text evidence="3">The sequence shown here is derived from an EMBL/GenBank/DDBJ whole genome shotgun (WGS) entry which is preliminary data.</text>
</comment>
<dbReference type="VEuPathDB" id="TriTrypDB:TRSC58_05194"/>
<dbReference type="InterPro" id="IPR001214">
    <property type="entry name" value="SET_dom"/>
</dbReference>
<evidence type="ECO:0000313" key="3">
    <source>
        <dbReference type="EMBL" id="ESL07123.1"/>
    </source>
</evidence>
<evidence type="ECO:0000259" key="2">
    <source>
        <dbReference type="PROSITE" id="PS50280"/>
    </source>
</evidence>
<gene>
    <name evidence="3" type="ORF">TRSC58_05194</name>
</gene>
<dbReference type="InterPro" id="IPR053185">
    <property type="entry name" value="SET_domain_protein"/>
</dbReference>
<dbReference type="Proteomes" id="UP000031737">
    <property type="component" value="Unassembled WGS sequence"/>
</dbReference>
<organism evidence="3 4">
    <name type="scientific">Trypanosoma rangeli SC58</name>
    <dbReference type="NCBI Taxonomy" id="429131"/>
    <lineage>
        <taxon>Eukaryota</taxon>
        <taxon>Discoba</taxon>
        <taxon>Euglenozoa</taxon>
        <taxon>Kinetoplastea</taxon>
        <taxon>Metakinetoplastina</taxon>
        <taxon>Trypanosomatida</taxon>
        <taxon>Trypanosomatidae</taxon>
        <taxon>Trypanosoma</taxon>
        <taxon>Herpetosoma</taxon>
    </lineage>
</organism>
<feature type="compositionally biased region" description="Basic and acidic residues" evidence="1">
    <location>
        <begin position="722"/>
        <end position="741"/>
    </location>
</feature>
<dbReference type="SUPFAM" id="SSF82199">
    <property type="entry name" value="SET domain"/>
    <property type="match status" value="1"/>
</dbReference>